<keyword evidence="1" id="KW-0812">Transmembrane</keyword>
<name>A0A9W6VLC2_9PSEU</name>
<organism evidence="2 3">
    <name type="scientific">Amycolatopsis taiwanensis</name>
    <dbReference type="NCBI Taxonomy" id="342230"/>
    <lineage>
        <taxon>Bacteria</taxon>
        <taxon>Bacillati</taxon>
        <taxon>Actinomycetota</taxon>
        <taxon>Actinomycetes</taxon>
        <taxon>Pseudonocardiales</taxon>
        <taxon>Pseudonocardiaceae</taxon>
        <taxon>Amycolatopsis</taxon>
    </lineage>
</organism>
<reference evidence="2" key="1">
    <citation type="submission" date="2023-03" db="EMBL/GenBank/DDBJ databases">
        <title>Amycolatopsis taiwanensis NBRC 103393.</title>
        <authorList>
            <person name="Ichikawa N."/>
            <person name="Sato H."/>
            <person name="Tonouchi N."/>
        </authorList>
    </citation>
    <scope>NUCLEOTIDE SEQUENCE</scope>
    <source>
        <strain evidence="2">NBRC 103393</strain>
    </source>
</reference>
<dbReference type="InterPro" id="IPR047789">
    <property type="entry name" value="CU044_5270-like"/>
</dbReference>
<comment type="caution">
    <text evidence="2">The sequence shown here is derived from an EMBL/GenBank/DDBJ whole genome shotgun (WGS) entry which is preliminary data.</text>
</comment>
<dbReference type="NCBIfam" id="NF038083">
    <property type="entry name" value="CU044_5270_fam"/>
    <property type="match status" value="1"/>
</dbReference>
<evidence type="ECO:0008006" key="4">
    <source>
        <dbReference type="Google" id="ProtNLM"/>
    </source>
</evidence>
<evidence type="ECO:0000256" key="1">
    <source>
        <dbReference type="SAM" id="Phobius"/>
    </source>
</evidence>
<proteinExistence type="predicted"/>
<evidence type="ECO:0000313" key="2">
    <source>
        <dbReference type="EMBL" id="GLY71484.1"/>
    </source>
</evidence>
<gene>
    <name evidence="2" type="ORF">Atai01_81030</name>
</gene>
<keyword evidence="1" id="KW-1133">Transmembrane helix</keyword>
<feature type="transmembrane region" description="Helical" evidence="1">
    <location>
        <begin position="50"/>
        <end position="69"/>
    </location>
</feature>
<accession>A0A9W6VLC2</accession>
<evidence type="ECO:0000313" key="3">
    <source>
        <dbReference type="Proteomes" id="UP001165136"/>
    </source>
</evidence>
<protein>
    <recommendedName>
        <fullName evidence="4">CU044_5270 family protein</fullName>
    </recommendedName>
</protein>
<dbReference type="RefSeq" id="WP_052372514.1">
    <property type="nucleotide sequence ID" value="NZ_BSTI01000037.1"/>
</dbReference>
<dbReference type="EMBL" id="BSTI01000037">
    <property type="protein sequence ID" value="GLY71484.1"/>
    <property type="molecule type" value="Genomic_DNA"/>
</dbReference>
<sequence length="317" mass="34064">MDEMDLLSRLRPEVDDPDPTTLARHRIALQKHADNPNPARAPRRWHLPRLTITAPILAGVIAVALVAWLTGTPASSGPNQAAPAPAAPLTSVAGVLNLAAEKAENAPSGHGDYTYTSTKTVYNDAGIRVVLTQTWIKVDGTDGLEREDRDGRIEEFRMGSNDSRPGGPPSLYNPTYDYLTTLPTDPEKLRAEVYAQVQRDYDKMGPGAARLYTLDQWVFQRITALLKNAVPPALKAALYRVAATIPGDEYVPDVTDSAGRHGIGVSHLLNNGGDKGVLIFDPNTFQLLGAGGYVSDGRTQADALLASGLVDRIGQTP</sequence>
<dbReference type="AlphaFoldDB" id="A0A9W6VLC2"/>
<keyword evidence="3" id="KW-1185">Reference proteome</keyword>
<keyword evidence="1" id="KW-0472">Membrane</keyword>
<dbReference type="Proteomes" id="UP001165136">
    <property type="component" value="Unassembled WGS sequence"/>
</dbReference>